<keyword evidence="4" id="KW-0560">Oxidoreductase</keyword>
<reference evidence="7" key="1">
    <citation type="submission" date="2018-01" db="EMBL/GenBank/DDBJ databases">
        <title>Rubneribacter badeniensis gen. nov., sp. nov., and Colonibacter rubneri, gen. nov., sp. nov., WGS of new members of the Eggerthellaceae.</title>
        <authorList>
            <person name="Danylec N."/>
            <person name="Stoll D.A."/>
            <person name="Doetsch A."/>
            <person name="Kulling S.E."/>
            <person name="Huch M."/>
        </authorList>
    </citation>
    <scope>NUCLEOTIDE SEQUENCE [LARGE SCALE GENOMIC DNA]</scope>
    <source>
        <strain evidence="7">ResAG-96</strain>
    </source>
</reference>
<dbReference type="Pfam" id="PF00890">
    <property type="entry name" value="FAD_binding_2"/>
    <property type="match status" value="1"/>
</dbReference>
<dbReference type="PROSITE" id="PS51318">
    <property type="entry name" value="TAT"/>
    <property type="match status" value="1"/>
</dbReference>
<dbReference type="SUPFAM" id="SSF51905">
    <property type="entry name" value="FAD/NAD(P)-binding domain"/>
    <property type="match status" value="1"/>
</dbReference>
<accession>A0A2K2U8Z8</accession>
<dbReference type="SUPFAM" id="SSF56425">
    <property type="entry name" value="Succinate dehydrogenase/fumarate reductase flavoprotein, catalytic domain"/>
    <property type="match status" value="1"/>
</dbReference>
<keyword evidence="7" id="KW-1185">Reference proteome</keyword>
<keyword evidence="2" id="KW-0285">Flavoprotein</keyword>
<dbReference type="AlphaFoldDB" id="A0A2K2U8Z8"/>
<comment type="cofactor">
    <cofactor evidence="1">
        <name>FAD</name>
        <dbReference type="ChEBI" id="CHEBI:57692"/>
    </cofactor>
</comment>
<sequence length="588" mass="62346">MVSRFRLHNHRAHGISRAQLGDRMQNGGGIAMTRYAKEKKGLTRRTFLTGAAFTGVATAAAAAGLAGCAPTGAEEVSTDRAGNAAQTSDLAIATVPVAEAGEPARECDYLVIGGGNCGMMSAAHAGSLGLSTILLEKSSVTGGSSVGTEVTMAFSDCKIMQECADDPNVINMSQPTGTYDELYTYFMMHNSWEANAELVSNYVKNNHRQHDFLYEHGAYPMMLLPSLDAPGGGIMYEGQGVGAFEVMQAAAEEYGVEIITSAPATALVVDEAGAVAGALAKIDNESAFVKAKAVFVGTGGFSNNQEMIERYIPGYGTLAWKNDAHLAHDGDGIRMMLGAGAVESDLSLAQPSASSVENVAWDTPIDKAAREPYVWVNAVGKRLGNEKWSVMDVMFKVGIKENDYVYFNVIDSAAVERMASEPLMTSARTVLGSSDPVPDMAEALEQGVSDGTVFKGETIEELAAAAGIDAEGLATTMNAYNKMAKAGEDTEFFKDPAALFPVDQPPFYAFRLIPSWYSTLCGVKINGKIQVVNGQGKPIPGLYAGGLDSGEFFKDNYNHGFSGGCSGYSYFTGFFAADQVKEYIDGLQ</sequence>
<dbReference type="PANTHER" id="PTHR43400:SF10">
    <property type="entry name" value="3-OXOSTEROID 1-DEHYDROGENASE"/>
    <property type="match status" value="1"/>
</dbReference>
<evidence type="ECO:0000256" key="3">
    <source>
        <dbReference type="ARBA" id="ARBA00022827"/>
    </source>
</evidence>
<dbReference type="Gene3D" id="3.50.50.60">
    <property type="entry name" value="FAD/NAD(P)-binding domain"/>
    <property type="match status" value="1"/>
</dbReference>
<dbReference type="InterPro" id="IPR050315">
    <property type="entry name" value="FAD-oxidoreductase_2"/>
</dbReference>
<dbReference type="InterPro" id="IPR036188">
    <property type="entry name" value="FAD/NAD-bd_sf"/>
</dbReference>
<name>A0A2K2U8Z8_9ACTN</name>
<gene>
    <name evidence="6" type="ORF">C2L71_11445</name>
</gene>
<keyword evidence="3" id="KW-0274">FAD</keyword>
<dbReference type="Gene3D" id="3.90.700.10">
    <property type="entry name" value="Succinate dehydrogenase/fumarate reductase flavoprotein, catalytic domain"/>
    <property type="match status" value="1"/>
</dbReference>
<evidence type="ECO:0000256" key="1">
    <source>
        <dbReference type="ARBA" id="ARBA00001974"/>
    </source>
</evidence>
<comment type="caution">
    <text evidence="6">The sequence shown here is derived from an EMBL/GenBank/DDBJ whole genome shotgun (WGS) entry which is preliminary data.</text>
</comment>
<evidence type="ECO:0000313" key="6">
    <source>
        <dbReference type="EMBL" id="PNV66754.1"/>
    </source>
</evidence>
<dbReference type="InterPro" id="IPR003953">
    <property type="entry name" value="FAD-dep_OxRdtase_2_FAD-bd"/>
</dbReference>
<dbReference type="PANTHER" id="PTHR43400">
    <property type="entry name" value="FUMARATE REDUCTASE"/>
    <property type="match status" value="1"/>
</dbReference>
<dbReference type="EMBL" id="PPEK01000022">
    <property type="protein sequence ID" value="PNV66754.1"/>
    <property type="molecule type" value="Genomic_DNA"/>
</dbReference>
<dbReference type="InterPro" id="IPR027477">
    <property type="entry name" value="Succ_DH/fumarate_Rdtase_cat_sf"/>
</dbReference>
<dbReference type="GO" id="GO:0008202">
    <property type="term" value="P:steroid metabolic process"/>
    <property type="evidence" value="ECO:0007669"/>
    <property type="project" value="UniProtKB-ARBA"/>
</dbReference>
<dbReference type="GO" id="GO:0033765">
    <property type="term" value="F:steroid dehydrogenase activity, acting on the CH-CH group of donors"/>
    <property type="evidence" value="ECO:0007669"/>
    <property type="project" value="UniProtKB-ARBA"/>
</dbReference>
<evidence type="ECO:0000313" key="7">
    <source>
        <dbReference type="Proteomes" id="UP000236197"/>
    </source>
</evidence>
<dbReference type="Proteomes" id="UP000236197">
    <property type="component" value="Unassembled WGS sequence"/>
</dbReference>
<feature type="domain" description="FAD-dependent oxidoreductase 2 FAD-binding" evidence="5">
    <location>
        <begin position="108"/>
        <end position="551"/>
    </location>
</feature>
<evidence type="ECO:0000259" key="5">
    <source>
        <dbReference type="Pfam" id="PF00890"/>
    </source>
</evidence>
<protein>
    <recommendedName>
        <fullName evidence="5">FAD-dependent oxidoreductase 2 FAD-binding domain-containing protein</fullName>
    </recommendedName>
</protein>
<evidence type="ECO:0000256" key="4">
    <source>
        <dbReference type="ARBA" id="ARBA00023002"/>
    </source>
</evidence>
<evidence type="ECO:0000256" key="2">
    <source>
        <dbReference type="ARBA" id="ARBA00022630"/>
    </source>
</evidence>
<organism evidence="6 7">
    <name type="scientific">Enteroscipio rubneri</name>
    <dbReference type="NCBI Taxonomy" id="2070686"/>
    <lineage>
        <taxon>Bacteria</taxon>
        <taxon>Bacillati</taxon>
        <taxon>Actinomycetota</taxon>
        <taxon>Coriobacteriia</taxon>
        <taxon>Eggerthellales</taxon>
        <taxon>Eggerthellaceae</taxon>
        <taxon>Enteroscipio</taxon>
    </lineage>
</organism>
<dbReference type="InterPro" id="IPR006311">
    <property type="entry name" value="TAT_signal"/>
</dbReference>
<proteinExistence type="predicted"/>